<proteinExistence type="predicted"/>
<gene>
    <name evidence="1" type="ORF">ARMOST_07507</name>
</gene>
<sequence length="307" mass="33482">MTMTTSTPSTVTVGPSLLSLSVTTSDPLSPLALEVISLYANAVASKVRNNEMDASLDALKDKLFDFITREGGTWVTTNSVLQQSSHTAGDKQDLVSQVMAIVVDNEHVVPSDSNDWARRIMAVAKDMTSDEVAVLKSRCSPSVWAALVFSNIRSTPARVLNGVMVGKTKISDWDLFPTLITLMCGNCVRKSHPCLLQYIGVLKCRECALFQLSCPKNFGAPRRPSRASSSETTVDVPTVSPQVISRSTIKKRKQTECVKSVEDINGEVASLRDALETGVCDMKKLRREFMEAMTSLHACTGNIMQCK</sequence>
<organism evidence="1 2">
    <name type="scientific">Armillaria ostoyae</name>
    <name type="common">Armillaria root rot fungus</name>
    <dbReference type="NCBI Taxonomy" id="47428"/>
    <lineage>
        <taxon>Eukaryota</taxon>
        <taxon>Fungi</taxon>
        <taxon>Dikarya</taxon>
        <taxon>Basidiomycota</taxon>
        <taxon>Agaricomycotina</taxon>
        <taxon>Agaricomycetes</taxon>
        <taxon>Agaricomycetidae</taxon>
        <taxon>Agaricales</taxon>
        <taxon>Marasmiineae</taxon>
        <taxon>Physalacriaceae</taxon>
        <taxon>Armillaria</taxon>
    </lineage>
</organism>
<protein>
    <submittedName>
        <fullName evidence="1">Uncharacterized protein</fullName>
    </submittedName>
</protein>
<name>A0A284R606_ARMOS</name>
<dbReference type="Proteomes" id="UP000219338">
    <property type="component" value="Unassembled WGS sequence"/>
</dbReference>
<keyword evidence="2" id="KW-1185">Reference proteome</keyword>
<evidence type="ECO:0000313" key="2">
    <source>
        <dbReference type="Proteomes" id="UP000219338"/>
    </source>
</evidence>
<reference evidence="2" key="1">
    <citation type="journal article" date="2017" name="Nat. Ecol. Evol.">
        <title>Genome expansion and lineage-specific genetic innovations in the forest pathogenic fungi Armillaria.</title>
        <authorList>
            <person name="Sipos G."/>
            <person name="Prasanna A.N."/>
            <person name="Walter M.C."/>
            <person name="O'Connor E."/>
            <person name="Balint B."/>
            <person name="Krizsan K."/>
            <person name="Kiss B."/>
            <person name="Hess J."/>
            <person name="Varga T."/>
            <person name="Slot J."/>
            <person name="Riley R."/>
            <person name="Boka B."/>
            <person name="Rigling D."/>
            <person name="Barry K."/>
            <person name="Lee J."/>
            <person name="Mihaltcheva S."/>
            <person name="LaButti K."/>
            <person name="Lipzen A."/>
            <person name="Waldron R."/>
            <person name="Moloney N.M."/>
            <person name="Sperisen C."/>
            <person name="Kredics L."/>
            <person name="Vagvoelgyi C."/>
            <person name="Patrignani A."/>
            <person name="Fitzpatrick D."/>
            <person name="Nagy I."/>
            <person name="Doyle S."/>
            <person name="Anderson J.B."/>
            <person name="Grigoriev I.V."/>
            <person name="Gueldener U."/>
            <person name="Muensterkoetter M."/>
            <person name="Nagy L.G."/>
        </authorList>
    </citation>
    <scope>NUCLEOTIDE SEQUENCE [LARGE SCALE GENOMIC DNA]</scope>
    <source>
        <strain evidence="2">C18/9</strain>
    </source>
</reference>
<accession>A0A284R606</accession>
<dbReference type="AlphaFoldDB" id="A0A284R606"/>
<evidence type="ECO:0000313" key="1">
    <source>
        <dbReference type="EMBL" id="SJL04147.1"/>
    </source>
</evidence>
<dbReference type="EMBL" id="FUEG01000004">
    <property type="protein sequence ID" value="SJL04147.1"/>
    <property type="molecule type" value="Genomic_DNA"/>
</dbReference>